<evidence type="ECO:0000313" key="2">
    <source>
        <dbReference type="Proteomes" id="UP000887574"/>
    </source>
</evidence>
<reference evidence="3" key="1">
    <citation type="submission" date="2022-11" db="UniProtKB">
        <authorList>
            <consortium name="WormBaseParasite"/>
        </authorList>
    </citation>
    <scope>IDENTIFICATION</scope>
</reference>
<accession>A0A915ESD7</accession>
<keyword evidence="1" id="KW-1133">Transmembrane helix</keyword>
<dbReference type="WBParaSite" id="jg8442.2">
    <property type="protein sequence ID" value="jg8442.2"/>
    <property type="gene ID" value="jg8442"/>
</dbReference>
<evidence type="ECO:0000313" key="3">
    <source>
        <dbReference type="WBParaSite" id="jg8442.2"/>
    </source>
</evidence>
<protein>
    <submittedName>
        <fullName evidence="3">Major facilitator superfamily (MFS) profile domain-containing protein</fullName>
    </submittedName>
</protein>
<dbReference type="AlphaFoldDB" id="A0A915ESD7"/>
<sequence length="79" mass="8991">MEECGENKTSVIRQIFTTPHIRFGLLLGILALQITTSIWPIIFFSTEFLRRANVSNELAEDLSSFMLLLSGNICRFPND</sequence>
<dbReference type="Proteomes" id="UP000887574">
    <property type="component" value="Unplaced"/>
</dbReference>
<evidence type="ECO:0000256" key="1">
    <source>
        <dbReference type="SAM" id="Phobius"/>
    </source>
</evidence>
<keyword evidence="2" id="KW-1185">Reference proteome</keyword>
<organism evidence="2 3">
    <name type="scientific">Ditylenchus dipsaci</name>
    <dbReference type="NCBI Taxonomy" id="166011"/>
    <lineage>
        <taxon>Eukaryota</taxon>
        <taxon>Metazoa</taxon>
        <taxon>Ecdysozoa</taxon>
        <taxon>Nematoda</taxon>
        <taxon>Chromadorea</taxon>
        <taxon>Rhabditida</taxon>
        <taxon>Tylenchina</taxon>
        <taxon>Tylenchomorpha</taxon>
        <taxon>Sphaerularioidea</taxon>
        <taxon>Anguinidae</taxon>
        <taxon>Anguininae</taxon>
        <taxon>Ditylenchus</taxon>
    </lineage>
</organism>
<feature type="transmembrane region" description="Helical" evidence="1">
    <location>
        <begin position="23"/>
        <end position="44"/>
    </location>
</feature>
<proteinExistence type="predicted"/>
<keyword evidence="1" id="KW-0472">Membrane</keyword>
<keyword evidence="1" id="KW-0812">Transmembrane</keyword>
<name>A0A915ESD7_9BILA</name>